<dbReference type="InParanoid" id="A0A6P6YDS8"/>
<dbReference type="GO" id="GO:0034098">
    <property type="term" value="C:VCP-NPL4-UFD1 AAA ATPase complex"/>
    <property type="evidence" value="ECO:0007669"/>
    <property type="project" value="TreeGrafter"/>
</dbReference>
<evidence type="ECO:0000313" key="6">
    <source>
        <dbReference type="RefSeq" id="XP_027202874.1"/>
    </source>
</evidence>
<dbReference type="GO" id="GO:0036503">
    <property type="term" value="P:ERAD pathway"/>
    <property type="evidence" value="ECO:0007669"/>
    <property type="project" value="TreeGrafter"/>
</dbReference>
<feature type="domain" description="Ubiquitin fusion degradation protein UFD1 N-terminal subdomain 2" evidence="4">
    <location>
        <begin position="456"/>
        <end position="532"/>
    </location>
</feature>
<keyword evidence="5" id="KW-1185">Reference proteome</keyword>
<dbReference type="OrthoDB" id="422728at2759"/>
<keyword evidence="2" id="KW-0833">Ubl conjugation pathway</keyword>
<evidence type="ECO:0000256" key="1">
    <source>
        <dbReference type="ARBA" id="ARBA00006043"/>
    </source>
</evidence>
<comment type="similarity">
    <text evidence="1">Belongs to the UFD1 family.</text>
</comment>
<name>A0A6P6YDS8_DERPT</name>
<dbReference type="GO" id="GO:0006511">
    <property type="term" value="P:ubiquitin-dependent protein catabolic process"/>
    <property type="evidence" value="ECO:0007669"/>
    <property type="project" value="InterPro"/>
</dbReference>
<accession>A0A6P6YDS8</accession>
<protein>
    <submittedName>
        <fullName evidence="6">Uncharacterized protein LOC113796776</fullName>
    </submittedName>
</protein>
<dbReference type="RefSeq" id="XP_027202874.1">
    <property type="nucleotide sequence ID" value="XM_027347073.1"/>
</dbReference>
<dbReference type="AlphaFoldDB" id="A0A6P6YDS8"/>
<dbReference type="Gene3D" id="3.10.330.10">
    <property type="match status" value="1"/>
</dbReference>
<feature type="domain" description="Ubiquitin fusion degradation protein UFD1 N-terminal subdomain 1" evidence="3">
    <location>
        <begin position="360"/>
        <end position="454"/>
    </location>
</feature>
<dbReference type="InterPro" id="IPR055418">
    <property type="entry name" value="UFD1_N2"/>
</dbReference>
<reference evidence="6" key="1">
    <citation type="submission" date="2025-08" db="UniProtKB">
        <authorList>
            <consortium name="RefSeq"/>
        </authorList>
    </citation>
    <scope>IDENTIFICATION</scope>
    <source>
        <strain evidence="6">Airmid</strain>
    </source>
</reference>
<dbReference type="InterPro" id="IPR004854">
    <property type="entry name" value="Ufd1-like"/>
</dbReference>
<dbReference type="KEGG" id="dpte:113796776"/>
<dbReference type="PANTHER" id="PTHR12555">
    <property type="entry name" value="UBIQUITIN FUSION DEGRADATON PROTEIN 1"/>
    <property type="match status" value="1"/>
</dbReference>
<dbReference type="Proteomes" id="UP000515146">
    <property type="component" value="Unplaced"/>
</dbReference>
<dbReference type="Pfam" id="PF03152">
    <property type="entry name" value="UFD1_N1"/>
    <property type="match status" value="1"/>
</dbReference>
<evidence type="ECO:0000259" key="4">
    <source>
        <dbReference type="Pfam" id="PF24842"/>
    </source>
</evidence>
<dbReference type="PANTHER" id="PTHR12555:SF13">
    <property type="entry name" value="UBIQUITIN RECOGNITION FACTOR IN ER-ASSOCIATED DEGRADATION PROTEIN 1"/>
    <property type="match status" value="1"/>
</dbReference>
<dbReference type="Pfam" id="PF24842">
    <property type="entry name" value="UFD1_N2"/>
    <property type="match status" value="1"/>
</dbReference>
<sequence>MSQFLFDNSLDDTLFSFDSAAKNFVVNESDEENEIGYGIDDYISEAEKSESVENEKNFVKDVKDNMSNLSPQQKQYIDKLVRPLDVEAYLNSNKVLIQNEISNLKSTLLYSSFMTFLMVCYNFLIEVSDNDCMSKSEIKEYNYVAAVAQKLSNEDSNLFNNGVGSKELLKILNLDIDLKLVEADPSILNTLVSEYLTIFYLFEKGYYEKIIAMCLTQQTENVLISNLTFLVRLIDIQNYFLVAFGLVITQLQHESKTLGEVNGQIIIKLCYWSRTCLGSKLNSVLTTFINLEMRKEENKLLAALSEISKSVLLKKHIIDPIKLGLYSFVENYFSSRRSSRSNDNNNYRDRSSIEQRVIIFEQYYECYSSAFIFRDDLELTNRIILPISALTRLTMLEVTMPMVFKVVNPETSQFTHCGVLEFSADENRCYMPLWVMKNLLLRDGQTLLIKNVVLQKGTKIKLQSSTTTFITNIYDPKEALEQCLKNFSCLTKGDIFDLHAYGEKYEIEVLECEPEDAILVINADIEVDFEAPKDYVDESVSSTSTKKTEVAQSYEKLSENEWRNRIPNGVITYCSSFKKINETKRPNIPDKIETLDYFTV</sequence>
<evidence type="ECO:0000256" key="2">
    <source>
        <dbReference type="ARBA" id="ARBA00022786"/>
    </source>
</evidence>
<dbReference type="GO" id="GO:0031593">
    <property type="term" value="F:polyubiquitin modification-dependent protein binding"/>
    <property type="evidence" value="ECO:0007669"/>
    <property type="project" value="TreeGrafter"/>
</dbReference>
<dbReference type="InterPro" id="IPR042299">
    <property type="entry name" value="Ufd1-like_Nn"/>
</dbReference>
<evidence type="ECO:0000259" key="3">
    <source>
        <dbReference type="Pfam" id="PF03152"/>
    </source>
</evidence>
<dbReference type="InterPro" id="IPR055417">
    <property type="entry name" value="UFD1_N1"/>
</dbReference>
<dbReference type="Gene3D" id="2.40.40.50">
    <property type="entry name" value="Ubiquitin fusion degradation protein UFD1, N-terminal domain"/>
    <property type="match status" value="1"/>
</dbReference>
<evidence type="ECO:0000313" key="5">
    <source>
        <dbReference type="Proteomes" id="UP000515146"/>
    </source>
</evidence>
<proteinExistence type="inferred from homology"/>
<gene>
    <name evidence="6" type="primary">LOC113796776</name>
</gene>
<organism evidence="5 6">
    <name type="scientific">Dermatophagoides pteronyssinus</name>
    <name type="common">European house dust mite</name>
    <dbReference type="NCBI Taxonomy" id="6956"/>
    <lineage>
        <taxon>Eukaryota</taxon>
        <taxon>Metazoa</taxon>
        <taxon>Ecdysozoa</taxon>
        <taxon>Arthropoda</taxon>
        <taxon>Chelicerata</taxon>
        <taxon>Arachnida</taxon>
        <taxon>Acari</taxon>
        <taxon>Acariformes</taxon>
        <taxon>Sarcoptiformes</taxon>
        <taxon>Astigmata</taxon>
        <taxon>Psoroptidia</taxon>
        <taxon>Analgoidea</taxon>
        <taxon>Pyroglyphidae</taxon>
        <taxon>Dermatophagoidinae</taxon>
        <taxon>Dermatophagoides</taxon>
    </lineage>
</organism>